<feature type="compositionally biased region" description="Basic and acidic residues" evidence="1">
    <location>
        <begin position="105"/>
        <end position="122"/>
    </location>
</feature>
<name>A0AAN5I6V7_9BILA</name>
<comment type="caution">
    <text evidence="2">The sequence shown here is derived from an EMBL/GenBank/DDBJ whole genome shotgun (WGS) entry which is preliminary data.</text>
</comment>
<dbReference type="AlphaFoldDB" id="A0AAN5I6V7"/>
<feature type="non-terminal residue" evidence="2">
    <location>
        <position position="1"/>
    </location>
</feature>
<dbReference type="EMBL" id="BTRK01000005">
    <property type="protein sequence ID" value="GMR54598.1"/>
    <property type="molecule type" value="Genomic_DNA"/>
</dbReference>
<reference evidence="3" key="1">
    <citation type="submission" date="2022-10" db="EMBL/GenBank/DDBJ databases">
        <title>Genome assembly of Pristionchus species.</title>
        <authorList>
            <person name="Yoshida K."/>
            <person name="Sommer R.J."/>
        </authorList>
    </citation>
    <scope>NUCLEOTIDE SEQUENCE [LARGE SCALE GENOMIC DNA]</scope>
    <source>
        <strain evidence="3">RS5460</strain>
    </source>
</reference>
<evidence type="ECO:0000256" key="1">
    <source>
        <dbReference type="SAM" id="MobiDB-lite"/>
    </source>
</evidence>
<dbReference type="Proteomes" id="UP001328107">
    <property type="component" value="Unassembled WGS sequence"/>
</dbReference>
<feature type="compositionally biased region" description="Polar residues" evidence="1">
    <location>
        <begin position="1"/>
        <end position="13"/>
    </location>
</feature>
<feature type="compositionally biased region" description="Basic and acidic residues" evidence="1">
    <location>
        <begin position="55"/>
        <end position="68"/>
    </location>
</feature>
<feature type="region of interest" description="Disordered" evidence="1">
    <location>
        <begin position="39"/>
        <end position="70"/>
    </location>
</feature>
<feature type="region of interest" description="Disordered" evidence="1">
    <location>
        <begin position="1"/>
        <end position="27"/>
    </location>
</feature>
<accession>A0AAN5I6V7</accession>
<sequence length="365" mass="40695">GATVFSSTPSIASSHVLGRGLPTFTRPNPSLFAVPPLPVPPAPIPSSNSSTISRCPDEKKREGSEIKFLRPPSHVRPQILPKQVVPLSSRPIKLSPPIEDCTAENEARNHAPVEEQGTKKGPQEIGGQPIEIGPSKDEMVSFLDEDKRMTWYYSETISDKGISAEKIKKTMEELDGDEKERRSEISSQSKLLSLRQRRLNEEEEYLRTEQSNIADICEVLMQEKSPFKKGFNRGVKKDVLVETLVDMMTRGALEPVKVSDWADRVDYNVPYLDNYARGVCKMLPQGIFKIKHGTNMNSSSFVMGDVLSEYAQFSKIVYSNELMAILNVKGEINEKDVYSTLGMNILAHLPMGHSSAFVVQEKVEG</sequence>
<protein>
    <submittedName>
        <fullName evidence="2">Uncharacterized protein</fullName>
    </submittedName>
</protein>
<keyword evidence="3" id="KW-1185">Reference proteome</keyword>
<organism evidence="2 3">
    <name type="scientific">Pristionchus mayeri</name>
    <dbReference type="NCBI Taxonomy" id="1317129"/>
    <lineage>
        <taxon>Eukaryota</taxon>
        <taxon>Metazoa</taxon>
        <taxon>Ecdysozoa</taxon>
        <taxon>Nematoda</taxon>
        <taxon>Chromadorea</taxon>
        <taxon>Rhabditida</taxon>
        <taxon>Rhabditina</taxon>
        <taxon>Diplogasteromorpha</taxon>
        <taxon>Diplogasteroidea</taxon>
        <taxon>Neodiplogasteridae</taxon>
        <taxon>Pristionchus</taxon>
    </lineage>
</organism>
<feature type="non-terminal residue" evidence="2">
    <location>
        <position position="365"/>
    </location>
</feature>
<proteinExistence type="predicted"/>
<evidence type="ECO:0000313" key="2">
    <source>
        <dbReference type="EMBL" id="GMR54598.1"/>
    </source>
</evidence>
<evidence type="ECO:0000313" key="3">
    <source>
        <dbReference type="Proteomes" id="UP001328107"/>
    </source>
</evidence>
<gene>
    <name evidence="2" type="ORF">PMAYCL1PPCAC_24793</name>
</gene>
<feature type="region of interest" description="Disordered" evidence="1">
    <location>
        <begin position="104"/>
        <end position="134"/>
    </location>
</feature>